<dbReference type="SUPFAM" id="SSF46565">
    <property type="entry name" value="Chaperone J-domain"/>
    <property type="match status" value="1"/>
</dbReference>
<proteinExistence type="predicted"/>
<keyword evidence="1" id="KW-0597">Phosphoprotein</keyword>
<protein>
    <recommendedName>
        <fullName evidence="3">J domain-containing protein</fullName>
    </recommendedName>
</protein>
<dbReference type="GO" id="GO:0005634">
    <property type="term" value="C:nucleus"/>
    <property type="evidence" value="ECO:0007669"/>
    <property type="project" value="TreeGrafter"/>
</dbReference>
<dbReference type="PANTHER" id="PTHR44144:SF1">
    <property type="entry name" value="DNAJ HOMOLOG SUBFAMILY C MEMBER 9"/>
    <property type="match status" value="1"/>
</dbReference>
<dbReference type="InterPro" id="IPR001623">
    <property type="entry name" value="DnaJ_domain"/>
</dbReference>
<dbReference type="Pfam" id="PF00226">
    <property type="entry name" value="DnaJ"/>
    <property type="match status" value="1"/>
</dbReference>
<dbReference type="PROSITE" id="PS00636">
    <property type="entry name" value="DNAJ_1"/>
    <property type="match status" value="1"/>
</dbReference>
<evidence type="ECO:0000256" key="2">
    <source>
        <dbReference type="SAM" id="MobiDB-lite"/>
    </source>
</evidence>
<dbReference type="PANTHER" id="PTHR44144">
    <property type="entry name" value="DNAJ HOMOLOG SUBFAMILY C MEMBER 9"/>
    <property type="match status" value="1"/>
</dbReference>
<evidence type="ECO:0000313" key="4">
    <source>
        <dbReference type="EMBL" id="CAJ0605171.1"/>
    </source>
</evidence>
<keyword evidence="5" id="KW-1185">Reference proteome</keyword>
<comment type="caution">
    <text evidence="4">The sequence shown here is derived from an EMBL/GenBank/DDBJ whole genome shotgun (WGS) entry which is preliminary data.</text>
</comment>
<reference evidence="4" key="1">
    <citation type="submission" date="2023-07" db="EMBL/GenBank/DDBJ databases">
        <authorList>
            <consortium name="CYATHOMIX"/>
        </authorList>
    </citation>
    <scope>NUCLEOTIDE SEQUENCE</scope>
    <source>
        <strain evidence="4">N/A</strain>
    </source>
</reference>
<dbReference type="SMART" id="SM00271">
    <property type="entry name" value="DnaJ"/>
    <property type="match status" value="1"/>
</dbReference>
<dbReference type="Pfam" id="PF23302">
    <property type="entry name" value="HTH_DNAJC9"/>
    <property type="match status" value="1"/>
</dbReference>
<dbReference type="CDD" id="cd06257">
    <property type="entry name" value="DnaJ"/>
    <property type="match status" value="1"/>
</dbReference>
<name>A0AA36H7F4_CYLNA</name>
<accession>A0AA36H7F4</accession>
<dbReference type="InterPro" id="IPR052594">
    <property type="entry name" value="J_domain-containing_protein"/>
</dbReference>
<gene>
    <name evidence="4" type="ORF">CYNAS_LOCUS17154</name>
</gene>
<dbReference type="GO" id="GO:0005737">
    <property type="term" value="C:cytoplasm"/>
    <property type="evidence" value="ECO:0007669"/>
    <property type="project" value="TreeGrafter"/>
</dbReference>
<dbReference type="PROSITE" id="PS50076">
    <property type="entry name" value="DNAJ_2"/>
    <property type="match status" value="1"/>
</dbReference>
<feature type="compositionally biased region" description="Basic and acidic residues" evidence="2">
    <location>
        <begin position="202"/>
        <end position="214"/>
    </location>
</feature>
<dbReference type="InterPro" id="IPR056453">
    <property type="entry name" value="HTH_DNAJC9"/>
</dbReference>
<dbReference type="Gene3D" id="1.10.287.110">
    <property type="entry name" value="DnaJ domain"/>
    <property type="match status" value="1"/>
</dbReference>
<organism evidence="4 5">
    <name type="scientific">Cylicocyclus nassatus</name>
    <name type="common">Nematode worm</name>
    <dbReference type="NCBI Taxonomy" id="53992"/>
    <lineage>
        <taxon>Eukaryota</taxon>
        <taxon>Metazoa</taxon>
        <taxon>Ecdysozoa</taxon>
        <taxon>Nematoda</taxon>
        <taxon>Chromadorea</taxon>
        <taxon>Rhabditida</taxon>
        <taxon>Rhabditina</taxon>
        <taxon>Rhabditomorpha</taxon>
        <taxon>Strongyloidea</taxon>
        <taxon>Strongylidae</taxon>
        <taxon>Cylicocyclus</taxon>
    </lineage>
</organism>
<dbReference type="GO" id="GO:0031072">
    <property type="term" value="F:heat shock protein binding"/>
    <property type="evidence" value="ECO:0007669"/>
    <property type="project" value="TreeGrafter"/>
</dbReference>
<dbReference type="InterPro" id="IPR036869">
    <property type="entry name" value="J_dom_sf"/>
</dbReference>
<dbReference type="InterPro" id="IPR018253">
    <property type="entry name" value="DnaJ_domain_CS"/>
</dbReference>
<evidence type="ECO:0000256" key="1">
    <source>
        <dbReference type="ARBA" id="ARBA00022553"/>
    </source>
</evidence>
<evidence type="ECO:0000313" key="5">
    <source>
        <dbReference type="Proteomes" id="UP001176961"/>
    </source>
</evidence>
<sequence>MLLTDCKTYFHTDNLYDVLRIDRSATATEIKKAYYKQSMKWHPDKAANDEDSTKNATVRFQILTKAYQILSDKEKRLLYDESGVIDEENVLSEEDSINMWRQVFKKVTVEDIEKFVAQYKGSEEEEGDIIASYNLCNGDMTKIMDSIMGATYEDEPRIKELIDKKISEGVLKETAKYKSSTSKAAVNKRRRKAEKEAEEALEEQKKMKMDGEKSLHALILSRQSERASNMDAFLDSLASKYGDKKKKRSKK</sequence>
<feature type="region of interest" description="Disordered" evidence="2">
    <location>
        <begin position="181"/>
        <end position="214"/>
    </location>
</feature>
<dbReference type="PRINTS" id="PR00625">
    <property type="entry name" value="JDOMAIN"/>
</dbReference>
<dbReference type="EMBL" id="CATQJL010000316">
    <property type="protein sequence ID" value="CAJ0605171.1"/>
    <property type="molecule type" value="Genomic_DNA"/>
</dbReference>
<dbReference type="Proteomes" id="UP001176961">
    <property type="component" value="Unassembled WGS sequence"/>
</dbReference>
<evidence type="ECO:0000259" key="3">
    <source>
        <dbReference type="PROSITE" id="PS50076"/>
    </source>
</evidence>
<dbReference type="AlphaFoldDB" id="A0AA36H7F4"/>
<feature type="domain" description="J" evidence="3">
    <location>
        <begin position="14"/>
        <end position="83"/>
    </location>
</feature>
<dbReference type="FunFam" id="1.10.287.110:FF:000035">
    <property type="entry name" value="DnaJ homolog subfamily C member 9"/>
    <property type="match status" value="1"/>
</dbReference>